<sequence length="315" mass="36950">MKKILVLLSLLYGHFASAQIESIKGTFLQKEIGIFTFSPTESSFSSNEIEIINSWLLSKTKTLDKNLRYENLNLYFDIKKNSYETTTGCFTDWFNSLDNGNRIPLMAYFSNTDFKNLTNTQIQYLSDSFNKYTNDNSENCRKSPLLNDPLYISLGLNEYLSYKLQNVSYDVRYGNILDKTFKSITQKLNLDSAKLLKNWLDSMQNDFISISPDLIYNLINNLTITSQNILNETEFTFKFISNTKKFDVNFINIIDNDTLVYPYIKASKYIFDACSEYNKFLLLKCNSRNYQKTFYSIQLKRSNDKYYNDIFIFKL</sequence>
<keyword evidence="1" id="KW-0732">Signal</keyword>
<name>A0A4P2VMR8_FLUSA</name>
<proteinExistence type="predicted"/>
<organism evidence="2 3">
    <name type="scientific">Fluviispira sanaruensis</name>
    <dbReference type="NCBI Taxonomy" id="2493639"/>
    <lineage>
        <taxon>Bacteria</taxon>
        <taxon>Pseudomonadati</taxon>
        <taxon>Bdellovibrionota</taxon>
        <taxon>Oligoflexia</taxon>
        <taxon>Silvanigrellales</taxon>
        <taxon>Silvanigrellaceae</taxon>
        <taxon>Fluviispira</taxon>
    </lineage>
</organism>
<dbReference type="Proteomes" id="UP000291236">
    <property type="component" value="Chromosome"/>
</dbReference>
<keyword evidence="3" id="KW-1185">Reference proteome</keyword>
<dbReference type="EMBL" id="AP019368">
    <property type="protein sequence ID" value="BBH54281.1"/>
    <property type="molecule type" value="Genomic_DNA"/>
</dbReference>
<accession>A0A4P2VMR8</accession>
<evidence type="ECO:0000256" key="1">
    <source>
        <dbReference type="SAM" id="SignalP"/>
    </source>
</evidence>
<reference evidence="2 3" key="1">
    <citation type="submission" date="2018-12" db="EMBL/GenBank/DDBJ databases">
        <title>Rubrispira sanarue gen. nov., sp., nov., a member of the order Silvanigrellales, isolated from a brackish lake in Hamamatsu Japan.</title>
        <authorList>
            <person name="Maejima Y."/>
            <person name="Iino T."/>
            <person name="Muraguchi Y."/>
            <person name="Fukuda K."/>
            <person name="Nojiri H."/>
            <person name="Ohkuma M."/>
            <person name="Moriuchi R."/>
            <person name="Dohra H."/>
            <person name="Kimbara K."/>
            <person name="Shintani M."/>
        </authorList>
    </citation>
    <scope>NUCLEOTIDE SEQUENCE [LARGE SCALE GENOMIC DNA]</scope>
    <source>
        <strain evidence="2 3">RF1110005</strain>
    </source>
</reference>
<dbReference type="AlphaFoldDB" id="A0A4P2VMR8"/>
<feature type="signal peptide" evidence="1">
    <location>
        <begin position="1"/>
        <end position="18"/>
    </location>
</feature>
<dbReference type="OrthoDB" id="5306753at2"/>
<dbReference type="KEGG" id="sbf:JCM31447_27450"/>
<gene>
    <name evidence="2" type="ORF">JCM31447_27450</name>
</gene>
<protein>
    <submittedName>
        <fullName evidence="2">Uncharacterized protein</fullName>
    </submittedName>
</protein>
<evidence type="ECO:0000313" key="3">
    <source>
        <dbReference type="Proteomes" id="UP000291236"/>
    </source>
</evidence>
<feature type="chain" id="PRO_5020770515" evidence="1">
    <location>
        <begin position="19"/>
        <end position="315"/>
    </location>
</feature>
<dbReference type="RefSeq" id="WP_130611739.1">
    <property type="nucleotide sequence ID" value="NZ_AP019368.1"/>
</dbReference>
<evidence type="ECO:0000313" key="2">
    <source>
        <dbReference type="EMBL" id="BBH54281.1"/>
    </source>
</evidence>